<keyword evidence="2" id="KW-1185">Reference proteome</keyword>
<evidence type="ECO:0000313" key="1">
    <source>
        <dbReference type="EMBL" id="MDQ7909080.1"/>
    </source>
</evidence>
<dbReference type="Proteomes" id="UP001230908">
    <property type="component" value="Unassembled WGS sequence"/>
</dbReference>
<organism evidence="1 2">
    <name type="scientific">Phytohabitans maris</name>
    <dbReference type="NCBI Taxonomy" id="3071409"/>
    <lineage>
        <taxon>Bacteria</taxon>
        <taxon>Bacillati</taxon>
        <taxon>Actinomycetota</taxon>
        <taxon>Actinomycetes</taxon>
        <taxon>Micromonosporales</taxon>
        <taxon>Micromonosporaceae</taxon>
    </lineage>
</organism>
<protein>
    <submittedName>
        <fullName evidence="1">Uncharacterized protein</fullName>
    </submittedName>
</protein>
<evidence type="ECO:0000313" key="2">
    <source>
        <dbReference type="Proteomes" id="UP001230908"/>
    </source>
</evidence>
<dbReference type="EMBL" id="JAVHUY010000037">
    <property type="protein sequence ID" value="MDQ7909080.1"/>
    <property type="molecule type" value="Genomic_DNA"/>
</dbReference>
<accession>A0ABU0ZS55</accession>
<proteinExistence type="predicted"/>
<gene>
    <name evidence="1" type="ORF">RB614_31615</name>
</gene>
<reference evidence="1 2" key="1">
    <citation type="submission" date="2023-08" db="EMBL/GenBank/DDBJ databases">
        <title>Phytohabitans sansha sp. nov., isolated from marine sediment.</title>
        <authorList>
            <person name="Zhao Y."/>
            <person name="Yi K."/>
        </authorList>
    </citation>
    <scope>NUCLEOTIDE SEQUENCE [LARGE SCALE GENOMIC DNA]</scope>
    <source>
        <strain evidence="1 2">ZYX-F-186</strain>
    </source>
</reference>
<dbReference type="RefSeq" id="WP_308716342.1">
    <property type="nucleotide sequence ID" value="NZ_JAVHUY010000037.1"/>
</dbReference>
<name>A0ABU0ZS55_9ACTN</name>
<sequence length="142" mass="16103">MNLQNRLGFAAYLRDAYDDVGHAVKQVNRTAGMISREDKIFPERFSRNIRGIIVVAEPHYMINSKQYRQLTLDDPLSQTMTTLRLPEADYPTTVVSLEELEEIVELVFKTGTFELLDVLTTPGQNGTEVGAILARYRAQNVI</sequence>
<comment type="caution">
    <text evidence="1">The sequence shown here is derived from an EMBL/GenBank/DDBJ whole genome shotgun (WGS) entry which is preliminary data.</text>
</comment>